<name>A0ABZ3D2E1_9PROT</name>
<reference evidence="1 2" key="1">
    <citation type="submission" date="2024-04" db="EMBL/GenBank/DDBJ databases">
        <title>Complete genome sequence of Nguyenibacter vanlangesis HBCM-1154, a strain capable of nitrogen fixation, IAA production, and phosphorus solubilization isolated from sugarcane soil.</title>
        <authorList>
            <person name="MY HANH P."/>
        </authorList>
    </citation>
    <scope>NUCLEOTIDE SEQUENCE [LARGE SCALE GENOMIC DNA]</scope>
    <source>
        <strain evidence="1 2">HBCM 1154</strain>
    </source>
</reference>
<keyword evidence="2" id="KW-1185">Reference proteome</keyword>
<organism evidence="1 2">
    <name type="scientific">Nguyenibacter vanlangensis</name>
    <dbReference type="NCBI Taxonomy" id="1216886"/>
    <lineage>
        <taxon>Bacteria</taxon>
        <taxon>Pseudomonadati</taxon>
        <taxon>Pseudomonadota</taxon>
        <taxon>Alphaproteobacteria</taxon>
        <taxon>Acetobacterales</taxon>
        <taxon>Acetobacteraceae</taxon>
        <taxon>Nguyenibacter</taxon>
    </lineage>
</organism>
<proteinExistence type="predicted"/>
<dbReference type="RefSeq" id="WP_342627558.1">
    <property type="nucleotide sequence ID" value="NZ_CP152276.1"/>
</dbReference>
<gene>
    <name evidence="1" type="ORF">AAC691_15500</name>
</gene>
<evidence type="ECO:0000313" key="1">
    <source>
        <dbReference type="EMBL" id="XAE41681.1"/>
    </source>
</evidence>
<dbReference type="EMBL" id="CP152276">
    <property type="protein sequence ID" value="XAE41681.1"/>
    <property type="molecule type" value="Genomic_DNA"/>
</dbReference>
<accession>A0ABZ3D2E1</accession>
<protein>
    <submittedName>
        <fullName evidence="1">Uncharacterized protein</fullName>
    </submittedName>
</protein>
<dbReference type="Proteomes" id="UP001449795">
    <property type="component" value="Chromosome"/>
</dbReference>
<evidence type="ECO:0000313" key="2">
    <source>
        <dbReference type="Proteomes" id="UP001449795"/>
    </source>
</evidence>
<sequence length="46" mass="4764">MIGAILLAVAGAIEFARGEVIVGADYLMLAGLFYGATNRDDRGGYA</sequence>